<evidence type="ECO:0000256" key="1">
    <source>
        <dbReference type="ARBA" id="ARBA00010751"/>
    </source>
</evidence>
<dbReference type="Pfam" id="PF01906">
    <property type="entry name" value="YbjQ_1"/>
    <property type="match status" value="1"/>
</dbReference>
<proteinExistence type="inferred from homology"/>
<protein>
    <recommendedName>
        <fullName evidence="2">UPF0145 protein J4215_06265</fullName>
    </recommendedName>
</protein>
<dbReference type="InterPro" id="IPR035439">
    <property type="entry name" value="UPF0145_dom_sf"/>
</dbReference>
<dbReference type="HAMAP" id="MF_00338">
    <property type="entry name" value="UPF0145"/>
    <property type="match status" value="1"/>
</dbReference>
<dbReference type="PANTHER" id="PTHR34068:SF2">
    <property type="entry name" value="UPF0145 PROTEIN SCO3412"/>
    <property type="match status" value="1"/>
</dbReference>
<dbReference type="Gene3D" id="3.30.110.70">
    <property type="entry name" value="Hypothetical protein apc22750. Chain B"/>
    <property type="match status" value="1"/>
</dbReference>
<dbReference type="InterPro" id="IPR002765">
    <property type="entry name" value="UPF0145_YbjQ-like"/>
</dbReference>
<dbReference type="PANTHER" id="PTHR34068">
    <property type="entry name" value="UPF0145 PROTEIN YBJQ"/>
    <property type="match status" value="1"/>
</dbReference>
<reference evidence="3" key="1">
    <citation type="submission" date="2021-03" db="EMBL/GenBank/DDBJ databases">
        <authorList>
            <person name="Jaffe A."/>
        </authorList>
    </citation>
    <scope>NUCLEOTIDE SEQUENCE</scope>
    <source>
        <strain evidence="3">RIFCSPLOWO2_01_FULL_AR10_48_17</strain>
    </source>
</reference>
<dbReference type="AlphaFoldDB" id="A0A8T4LBR9"/>
<dbReference type="Proteomes" id="UP000675968">
    <property type="component" value="Unassembled WGS sequence"/>
</dbReference>
<comment type="caution">
    <text evidence="3">The sequence shown here is derived from an EMBL/GenBank/DDBJ whole genome shotgun (WGS) entry which is preliminary data.</text>
</comment>
<sequence length="110" mass="11631">MDLLIMNTPLPDEYRIVKVLGVVTGLTARTRGIGGKFIAGIEGMVGGEVSAFTSEMEKARFESIERLKQKAIALGANAIVGLDLETTEVYMGTVLVSATGTALVVESRKG</sequence>
<organism evidence="3 4">
    <name type="scientific">Candidatus Iainarchaeum sp</name>
    <dbReference type="NCBI Taxonomy" id="3101447"/>
    <lineage>
        <taxon>Archaea</taxon>
        <taxon>Candidatus Iainarchaeota</taxon>
        <taxon>Candidatus Iainarchaeia</taxon>
        <taxon>Candidatus Iainarchaeales</taxon>
        <taxon>Candidatus Iainarchaeaceae</taxon>
        <taxon>Candidatus Iainarchaeum</taxon>
    </lineage>
</organism>
<gene>
    <name evidence="3" type="ORF">J4215_06265</name>
</gene>
<dbReference type="EMBL" id="JAGVWC010000012">
    <property type="protein sequence ID" value="MBS3062160.1"/>
    <property type="molecule type" value="Genomic_DNA"/>
</dbReference>
<evidence type="ECO:0000313" key="4">
    <source>
        <dbReference type="Proteomes" id="UP000675968"/>
    </source>
</evidence>
<accession>A0A8T4LBR9</accession>
<comment type="similarity">
    <text evidence="1 2">Belongs to the UPF0145 family.</text>
</comment>
<name>A0A8T4LBR9_9ARCH</name>
<dbReference type="SUPFAM" id="SSF117782">
    <property type="entry name" value="YbjQ-like"/>
    <property type="match status" value="1"/>
</dbReference>
<evidence type="ECO:0000313" key="3">
    <source>
        <dbReference type="EMBL" id="MBS3062160.1"/>
    </source>
</evidence>
<evidence type="ECO:0000256" key="2">
    <source>
        <dbReference type="HAMAP-Rule" id="MF_00338"/>
    </source>
</evidence>
<reference evidence="3" key="2">
    <citation type="submission" date="2021-05" db="EMBL/GenBank/DDBJ databases">
        <title>Protein family content uncovers lineage relationships and bacterial pathway maintenance mechanisms in DPANN archaea.</title>
        <authorList>
            <person name="Castelle C.J."/>
            <person name="Meheust R."/>
            <person name="Jaffe A.L."/>
            <person name="Seitz K."/>
            <person name="Gong X."/>
            <person name="Baker B.J."/>
            <person name="Banfield J.F."/>
        </authorList>
    </citation>
    <scope>NUCLEOTIDE SEQUENCE</scope>
    <source>
        <strain evidence="3">RIFCSPLOWO2_01_FULL_AR10_48_17</strain>
    </source>
</reference>